<dbReference type="SUPFAM" id="SSF56672">
    <property type="entry name" value="DNA/RNA polymerases"/>
    <property type="match status" value="1"/>
</dbReference>
<dbReference type="Pfam" id="PF19259">
    <property type="entry name" value="Ty3_capsid"/>
    <property type="match status" value="1"/>
</dbReference>
<dbReference type="PANTHER" id="PTHR33064">
    <property type="entry name" value="POL PROTEIN"/>
    <property type="match status" value="1"/>
</dbReference>
<proteinExistence type="predicted"/>
<dbReference type="Gene3D" id="3.30.70.270">
    <property type="match status" value="1"/>
</dbReference>
<evidence type="ECO:0000313" key="2">
    <source>
        <dbReference type="EMBL" id="GEU93995.1"/>
    </source>
</evidence>
<evidence type="ECO:0000259" key="1">
    <source>
        <dbReference type="Pfam" id="PF19259"/>
    </source>
</evidence>
<protein>
    <recommendedName>
        <fullName evidence="1">Ty3 transposon capsid-like protein domain-containing protein</fullName>
    </recommendedName>
</protein>
<dbReference type="AlphaFoldDB" id="A0A6L2PAZ7"/>
<name>A0A6L2PAZ7_TANCI</name>
<gene>
    <name evidence="2" type="ORF">Tci_065973</name>
</gene>
<feature type="domain" description="Ty3 transposon capsid-like protein" evidence="1">
    <location>
        <begin position="208"/>
        <end position="314"/>
    </location>
</feature>
<organism evidence="2">
    <name type="scientific">Tanacetum cinerariifolium</name>
    <name type="common">Dalmatian daisy</name>
    <name type="synonym">Chrysanthemum cinerariifolium</name>
    <dbReference type="NCBI Taxonomy" id="118510"/>
    <lineage>
        <taxon>Eukaryota</taxon>
        <taxon>Viridiplantae</taxon>
        <taxon>Streptophyta</taxon>
        <taxon>Embryophyta</taxon>
        <taxon>Tracheophyta</taxon>
        <taxon>Spermatophyta</taxon>
        <taxon>Magnoliopsida</taxon>
        <taxon>eudicotyledons</taxon>
        <taxon>Gunneridae</taxon>
        <taxon>Pentapetalae</taxon>
        <taxon>asterids</taxon>
        <taxon>campanulids</taxon>
        <taxon>Asterales</taxon>
        <taxon>Asteraceae</taxon>
        <taxon>Asteroideae</taxon>
        <taxon>Anthemideae</taxon>
        <taxon>Anthemidinae</taxon>
        <taxon>Tanacetum</taxon>
    </lineage>
</organism>
<dbReference type="InterPro" id="IPR043502">
    <property type="entry name" value="DNA/RNA_pol_sf"/>
</dbReference>
<accession>A0A6L2PAZ7</accession>
<sequence length="453" mass="52240">MSSPNHLTSNIEDAFFEYILVVLDYSPASPGKTYSSASNNSTNVIPPTSSNFSLFHNDPYINVMNAYATFTPSPIPIPPPTIKSLSLEFFLPKELLSPKKQKQDQYFQDYEIGESSHDSTLEQDRKQVKEILNHLDELPLDRIERIEDDVEGLDKALETQTTTMAEADNSIREIHVAKRGNYKEFISCQPFYFNGTEGVVGLIHWLLTNKYYPQTEIKKMEDEFYNLSVKGNDLKTYVRRFQELAVLCPNMVPNNKKLMEVFISGLPRSIEGNVTGSKSQTLEEAINIALRLMDQVTKHNSIQGTNDHKQKFEDKRNISSNNNYCNNYQNIHNNRTNDFHQQQNRRPETFRSYAATPTENRRYTGNHPLFQRCTLHHTGPYTISQGLHVDPAKIKAVRNWESPTSPTKIHQFLGLAGYYHRFIKDFSKIAKSLTILTQKEKSLSKEKIKRWLF</sequence>
<dbReference type="InterPro" id="IPR051320">
    <property type="entry name" value="Viral_Replic_Matur_Polypro"/>
</dbReference>
<dbReference type="InterPro" id="IPR043128">
    <property type="entry name" value="Rev_trsase/Diguanyl_cyclase"/>
</dbReference>
<reference evidence="2" key="1">
    <citation type="journal article" date="2019" name="Sci. Rep.">
        <title>Draft genome of Tanacetum cinerariifolium, the natural source of mosquito coil.</title>
        <authorList>
            <person name="Yamashiro T."/>
            <person name="Shiraishi A."/>
            <person name="Satake H."/>
            <person name="Nakayama K."/>
        </authorList>
    </citation>
    <scope>NUCLEOTIDE SEQUENCE</scope>
</reference>
<dbReference type="EMBL" id="BKCJ010010971">
    <property type="protein sequence ID" value="GEU93995.1"/>
    <property type="molecule type" value="Genomic_DNA"/>
</dbReference>
<dbReference type="InterPro" id="IPR045358">
    <property type="entry name" value="Ty3_capsid"/>
</dbReference>
<dbReference type="PANTHER" id="PTHR33064:SF37">
    <property type="entry name" value="RIBONUCLEASE H"/>
    <property type="match status" value="1"/>
</dbReference>
<comment type="caution">
    <text evidence="2">The sequence shown here is derived from an EMBL/GenBank/DDBJ whole genome shotgun (WGS) entry which is preliminary data.</text>
</comment>